<dbReference type="EMBL" id="JAVFKD010000016">
    <property type="protein sequence ID" value="KAK5987005.1"/>
    <property type="molecule type" value="Genomic_DNA"/>
</dbReference>
<dbReference type="Proteomes" id="UP001338125">
    <property type="component" value="Unassembled WGS sequence"/>
</dbReference>
<accession>A0ABR0S5B7</accession>
<reference evidence="3 4" key="1">
    <citation type="submission" date="2024-01" db="EMBL/GenBank/DDBJ databases">
        <title>Complete genome of Cladobotryum mycophilum ATHUM6906.</title>
        <authorList>
            <person name="Christinaki A.C."/>
            <person name="Myridakis A.I."/>
            <person name="Kouvelis V.N."/>
        </authorList>
    </citation>
    <scope>NUCLEOTIDE SEQUENCE [LARGE SCALE GENOMIC DNA]</scope>
    <source>
        <strain evidence="3 4">ATHUM6906</strain>
    </source>
</reference>
<keyword evidence="4" id="KW-1185">Reference proteome</keyword>
<proteinExistence type="predicted"/>
<feature type="compositionally biased region" description="Acidic residues" evidence="1">
    <location>
        <begin position="111"/>
        <end position="130"/>
    </location>
</feature>
<protein>
    <recommendedName>
        <fullName evidence="2">C2H2-type domain-containing protein</fullName>
    </recommendedName>
</protein>
<feature type="domain" description="C2H2-type" evidence="2">
    <location>
        <begin position="364"/>
        <end position="388"/>
    </location>
</feature>
<evidence type="ECO:0000313" key="3">
    <source>
        <dbReference type="EMBL" id="KAK5987005.1"/>
    </source>
</evidence>
<comment type="caution">
    <text evidence="3">The sequence shown here is derived from an EMBL/GenBank/DDBJ whole genome shotgun (WGS) entry which is preliminary data.</text>
</comment>
<sequence length="599" mass="67398">MGDAGDGSSLASKTRAVQRNLTKLRNELNDGQVPCEVSISAIIDALERFILWAGNLGALREPKSKLSLDHRASAAPEVREQISQQLDNLMEDIDDLSSIIRGQRPNRNMVSDDESENDVDSGSDEADEPPDEAHMIMDLISDDIKTLFRIGVLVRKSAPDTRFERALRSSKFVFPESFDVDYVKAKHPKMSSKEHDWLAERLGKGITKRRQFIKYCRDHKARLAVDDVPLDIALKAEAATTLRLSSKATTLKFDTLLPELYVDVEEEEENDDTISFISTSTATSALSVLKLPRLSDISQNGEPFECPLCFTLQSTKGEAAWRSHAFGDLRPYMCTLGRSSCSSELFGDRNSWFQHELEVHRSQYTCSLCGDKSFSSQSHLRTHITNAHGPFPDHQLRALQNSGRTSQTAFKARDCPLCDDWATRLRAKATIRGDAMDEDIVVSSNRYKRHVAAHQEQLALFAIPRGIEDYENEEADSTYSEISTVQQFSDSREEPASEEIVEYNNLSSQLRPPMKLIVGDFRAASRLRQEINPMNISLAEQDVAGEFLEVEWSKNGSPQNPSVPSHTINSLTRGKTKLYQMMLTYKSLLGQMIRKFRGH</sequence>
<evidence type="ECO:0000259" key="2">
    <source>
        <dbReference type="SMART" id="SM00355"/>
    </source>
</evidence>
<evidence type="ECO:0000256" key="1">
    <source>
        <dbReference type="SAM" id="MobiDB-lite"/>
    </source>
</evidence>
<dbReference type="Gene3D" id="3.30.160.60">
    <property type="entry name" value="Classic Zinc Finger"/>
    <property type="match status" value="1"/>
</dbReference>
<evidence type="ECO:0000313" key="4">
    <source>
        <dbReference type="Proteomes" id="UP001338125"/>
    </source>
</evidence>
<dbReference type="InterPro" id="IPR058925">
    <property type="entry name" value="zf-C2H2_AcuF"/>
</dbReference>
<organism evidence="3 4">
    <name type="scientific">Cladobotryum mycophilum</name>
    <dbReference type="NCBI Taxonomy" id="491253"/>
    <lineage>
        <taxon>Eukaryota</taxon>
        <taxon>Fungi</taxon>
        <taxon>Dikarya</taxon>
        <taxon>Ascomycota</taxon>
        <taxon>Pezizomycotina</taxon>
        <taxon>Sordariomycetes</taxon>
        <taxon>Hypocreomycetidae</taxon>
        <taxon>Hypocreales</taxon>
        <taxon>Hypocreaceae</taxon>
        <taxon>Cladobotryum</taxon>
    </lineage>
</organism>
<gene>
    <name evidence="3" type="ORF">PT974_11120</name>
</gene>
<dbReference type="PANTHER" id="PTHR35391">
    <property type="entry name" value="C2H2-TYPE DOMAIN-CONTAINING PROTEIN-RELATED"/>
    <property type="match status" value="1"/>
</dbReference>
<dbReference type="InterPro" id="IPR013087">
    <property type="entry name" value="Znf_C2H2_type"/>
</dbReference>
<feature type="region of interest" description="Disordered" evidence="1">
    <location>
        <begin position="98"/>
        <end position="130"/>
    </location>
</feature>
<dbReference type="SMART" id="SM00355">
    <property type="entry name" value="ZnF_C2H2"/>
    <property type="match status" value="1"/>
</dbReference>
<dbReference type="Pfam" id="PF26082">
    <property type="entry name" value="zf-C2H2_AcuF"/>
    <property type="match status" value="1"/>
</dbReference>
<dbReference type="PANTHER" id="PTHR35391:SF7">
    <property type="entry name" value="C2H2-TYPE DOMAIN-CONTAINING PROTEIN"/>
    <property type="match status" value="1"/>
</dbReference>
<name>A0ABR0S5B7_9HYPO</name>